<feature type="region of interest" description="Disordered" evidence="1">
    <location>
        <begin position="19"/>
        <end position="47"/>
    </location>
</feature>
<evidence type="ECO:0000256" key="1">
    <source>
        <dbReference type="SAM" id="MobiDB-lite"/>
    </source>
</evidence>
<evidence type="ECO:0000313" key="2">
    <source>
        <dbReference type="EMBL" id="QAR33251.1"/>
    </source>
</evidence>
<dbReference type="KEGG" id="gtl:EP073_07500"/>
<feature type="compositionally biased region" description="Low complexity" evidence="1">
    <location>
        <begin position="24"/>
        <end position="46"/>
    </location>
</feature>
<dbReference type="Proteomes" id="UP000287502">
    <property type="component" value="Chromosome"/>
</dbReference>
<gene>
    <name evidence="2" type="ORF">EP073_07500</name>
</gene>
<dbReference type="OrthoDB" id="9815375at2"/>
<sequence>MINADNSIVNLRERLLEADKRKSQSVQTEKSSSVSSTPVSQGQQSSIADIIEIRNENKLAAVGPVRTEEDARDIVTMLKSKFTTESKESINAHRKASAETVMGFYPFE</sequence>
<dbReference type="RefSeq" id="WP_128466537.1">
    <property type="nucleotide sequence ID" value="NZ_CP035108.1"/>
</dbReference>
<protein>
    <submittedName>
        <fullName evidence="2">Uncharacterized protein</fullName>
    </submittedName>
</protein>
<reference evidence="2 3" key="1">
    <citation type="submission" date="2019-01" db="EMBL/GenBank/DDBJ databases">
        <title>Geovibrio thiophilus DSM 11263, complete genome.</title>
        <authorList>
            <person name="Spring S."/>
            <person name="Bunk B."/>
            <person name="Sproer C."/>
        </authorList>
    </citation>
    <scope>NUCLEOTIDE SEQUENCE [LARGE SCALE GENOMIC DNA]</scope>
    <source>
        <strain evidence="2 3">DSM 11263</strain>
    </source>
</reference>
<proteinExistence type="predicted"/>
<organism evidence="2 3">
    <name type="scientific">Geovibrio thiophilus</name>
    <dbReference type="NCBI Taxonomy" id="139438"/>
    <lineage>
        <taxon>Bacteria</taxon>
        <taxon>Pseudomonadati</taxon>
        <taxon>Deferribacterota</taxon>
        <taxon>Deferribacteres</taxon>
        <taxon>Deferribacterales</taxon>
        <taxon>Geovibrionaceae</taxon>
        <taxon>Geovibrio</taxon>
    </lineage>
</organism>
<name>A0A3R5UUX0_9BACT</name>
<keyword evidence="3" id="KW-1185">Reference proteome</keyword>
<accession>A0A3R5UUX0</accession>
<evidence type="ECO:0000313" key="3">
    <source>
        <dbReference type="Proteomes" id="UP000287502"/>
    </source>
</evidence>
<dbReference type="AlphaFoldDB" id="A0A3R5UUX0"/>
<dbReference type="EMBL" id="CP035108">
    <property type="protein sequence ID" value="QAR33251.1"/>
    <property type="molecule type" value="Genomic_DNA"/>
</dbReference>